<dbReference type="EMBL" id="VUOA01000034">
    <property type="protein sequence ID" value="KAA2235648.1"/>
    <property type="molecule type" value="Genomic_DNA"/>
</dbReference>
<evidence type="ECO:0000313" key="4">
    <source>
        <dbReference type="EMBL" id="KAA2235648.1"/>
    </source>
</evidence>
<keyword evidence="2" id="KW-0472">Membrane</keyword>
<evidence type="ECO:0000259" key="3">
    <source>
        <dbReference type="Pfam" id="PF00535"/>
    </source>
</evidence>
<proteinExistence type="predicted"/>
<protein>
    <submittedName>
        <fullName evidence="4">Glycosyltransferase</fullName>
    </submittedName>
</protein>
<dbReference type="SUPFAM" id="SSF53448">
    <property type="entry name" value="Nucleotide-diphospho-sugar transferases"/>
    <property type="match status" value="1"/>
</dbReference>
<keyword evidence="4" id="KW-0808">Transferase</keyword>
<keyword evidence="5" id="KW-1185">Reference proteome</keyword>
<keyword evidence="2" id="KW-1133">Transmembrane helix</keyword>
<dbReference type="Proteomes" id="UP000323142">
    <property type="component" value="Unassembled WGS sequence"/>
</dbReference>
<feature type="transmembrane region" description="Helical" evidence="2">
    <location>
        <begin position="327"/>
        <end position="349"/>
    </location>
</feature>
<dbReference type="Pfam" id="PF00535">
    <property type="entry name" value="Glycos_transf_2"/>
    <property type="match status" value="1"/>
</dbReference>
<feature type="transmembrane region" description="Helical" evidence="2">
    <location>
        <begin position="295"/>
        <end position="315"/>
    </location>
</feature>
<dbReference type="InterPro" id="IPR017832">
    <property type="entry name" value="Glyco_trans_2_hopen-assoc_HpnB"/>
</dbReference>
<sequence length="400" mass="43061">MSLVPLTLAGASLAIWAVLVFARGGFWRARERLDDRVHPRVPWPAVVAVVPARDEAGVIGRTIASVVDQDYPGPLTVVLVDDHSTDGTAELARLAAERRGRGERLRIVVSRPLPGGWTGKLWALSEGLDLAAREAPNAPFVWFTDADIEHDPDTLRSLVAKVSAEDRDLVSVMARLSCEGPWERLLVPPFVFFFAMLYPFAWVNDRRRRTAAAAGGCVLLRREALARAGGLAAIRGEIIDDCALARAIKARGREGGGSLWLGLTGRVRSVRPYTGLSGIWGMVARSAYTQLRHSPVLLGLTIVGMILVYLVPPGLVLSAPWHENLPAAALGALAWVLMTVAFMPMIRFYGLAPWRALLLPGAAVLYCAMTIDSAAAHGRGRGGAWKGRTQGGSIGSDATF</sequence>
<dbReference type="InterPro" id="IPR029044">
    <property type="entry name" value="Nucleotide-diphossugar_trans"/>
</dbReference>
<evidence type="ECO:0000256" key="2">
    <source>
        <dbReference type="SAM" id="Phobius"/>
    </source>
</evidence>
<dbReference type="RefSeq" id="WP_149820581.1">
    <property type="nucleotide sequence ID" value="NZ_VUOA01000034.1"/>
</dbReference>
<organism evidence="4 5">
    <name type="scientific">Salinarimonas soli</name>
    <dbReference type="NCBI Taxonomy" id="1638099"/>
    <lineage>
        <taxon>Bacteria</taxon>
        <taxon>Pseudomonadati</taxon>
        <taxon>Pseudomonadota</taxon>
        <taxon>Alphaproteobacteria</taxon>
        <taxon>Hyphomicrobiales</taxon>
        <taxon>Salinarimonadaceae</taxon>
        <taxon>Salinarimonas</taxon>
    </lineage>
</organism>
<dbReference type="AlphaFoldDB" id="A0A5B2VA89"/>
<dbReference type="PANTHER" id="PTHR43646:SF3">
    <property type="entry name" value="SLR1566 PROTEIN"/>
    <property type="match status" value="1"/>
</dbReference>
<feature type="compositionally biased region" description="Gly residues" evidence="1">
    <location>
        <begin position="381"/>
        <end position="394"/>
    </location>
</feature>
<gene>
    <name evidence="4" type="ORF">F0L46_19340</name>
</gene>
<feature type="domain" description="Glycosyltransferase 2-like" evidence="3">
    <location>
        <begin position="49"/>
        <end position="226"/>
    </location>
</feature>
<dbReference type="OrthoDB" id="9806525at2"/>
<name>A0A5B2VA89_9HYPH</name>
<comment type="caution">
    <text evidence="4">The sequence shown here is derived from an EMBL/GenBank/DDBJ whole genome shotgun (WGS) entry which is preliminary data.</text>
</comment>
<dbReference type="NCBIfam" id="TIGR03469">
    <property type="entry name" value="HpnB"/>
    <property type="match status" value="1"/>
</dbReference>
<dbReference type="GO" id="GO:0016740">
    <property type="term" value="F:transferase activity"/>
    <property type="evidence" value="ECO:0007669"/>
    <property type="project" value="UniProtKB-KW"/>
</dbReference>
<reference evidence="4 5" key="1">
    <citation type="submission" date="2019-09" db="EMBL/GenBank/DDBJ databases">
        <title>Salinarimonas rosea gen. nov., sp. nov., a new member of the a-2 subgroup of the Proteobacteria.</title>
        <authorList>
            <person name="Liu J."/>
        </authorList>
    </citation>
    <scope>NUCLEOTIDE SEQUENCE [LARGE SCALE GENOMIC DNA]</scope>
    <source>
        <strain evidence="4 5">BN140002</strain>
    </source>
</reference>
<dbReference type="InterPro" id="IPR001173">
    <property type="entry name" value="Glyco_trans_2-like"/>
</dbReference>
<evidence type="ECO:0000313" key="5">
    <source>
        <dbReference type="Proteomes" id="UP000323142"/>
    </source>
</evidence>
<evidence type="ECO:0000256" key="1">
    <source>
        <dbReference type="SAM" id="MobiDB-lite"/>
    </source>
</evidence>
<reference evidence="4 5" key="2">
    <citation type="submission" date="2019-09" db="EMBL/GenBank/DDBJ databases">
        <authorList>
            <person name="Jin C."/>
        </authorList>
    </citation>
    <scope>NUCLEOTIDE SEQUENCE [LARGE SCALE GENOMIC DNA]</scope>
    <source>
        <strain evidence="4 5">BN140002</strain>
    </source>
</reference>
<keyword evidence="2" id="KW-0812">Transmembrane</keyword>
<accession>A0A5B2VA89</accession>
<feature type="region of interest" description="Disordered" evidence="1">
    <location>
        <begin position="377"/>
        <end position="400"/>
    </location>
</feature>
<dbReference type="Gene3D" id="3.90.550.10">
    <property type="entry name" value="Spore Coat Polysaccharide Biosynthesis Protein SpsA, Chain A"/>
    <property type="match status" value="1"/>
</dbReference>
<dbReference type="PANTHER" id="PTHR43646">
    <property type="entry name" value="GLYCOSYLTRANSFERASE"/>
    <property type="match status" value="1"/>
</dbReference>